<accession>A0ABQ2DEI8</accession>
<evidence type="ECO:0000313" key="2">
    <source>
        <dbReference type="Proteomes" id="UP000606115"/>
    </source>
</evidence>
<dbReference type="EMBL" id="BMKX01000002">
    <property type="protein sequence ID" value="GGJ54600.1"/>
    <property type="molecule type" value="Genomic_DNA"/>
</dbReference>
<reference evidence="2" key="1">
    <citation type="journal article" date="2019" name="Int. J. Syst. Evol. Microbiol.">
        <title>The Global Catalogue of Microorganisms (GCM) 10K type strain sequencing project: providing services to taxonomists for standard genome sequencing and annotation.</title>
        <authorList>
            <consortium name="The Broad Institute Genomics Platform"/>
            <consortium name="The Broad Institute Genome Sequencing Center for Infectious Disease"/>
            <person name="Wu L."/>
            <person name="Ma J."/>
        </authorList>
    </citation>
    <scope>NUCLEOTIDE SEQUENCE [LARGE SCALE GENOMIC DNA]</scope>
    <source>
        <strain evidence="2">CGMCC 1.3685</strain>
    </source>
</reference>
<gene>
    <name evidence="1" type="ORF">GCM10007173_11530</name>
</gene>
<proteinExistence type="predicted"/>
<keyword evidence="2" id="KW-1185">Reference proteome</keyword>
<comment type="caution">
    <text evidence="1">The sequence shown here is derived from an EMBL/GenBank/DDBJ whole genome shotgun (WGS) entry which is preliminary data.</text>
</comment>
<dbReference type="Proteomes" id="UP000606115">
    <property type="component" value="Unassembled WGS sequence"/>
</dbReference>
<protein>
    <submittedName>
        <fullName evidence="1">Uncharacterized protein</fullName>
    </submittedName>
</protein>
<evidence type="ECO:0000313" key="1">
    <source>
        <dbReference type="EMBL" id="GGJ54600.1"/>
    </source>
</evidence>
<dbReference type="GeneID" id="303303537"/>
<organism evidence="1 2">
    <name type="scientific">Glutamicibacter ardleyensis</name>
    <dbReference type="NCBI Taxonomy" id="225894"/>
    <lineage>
        <taxon>Bacteria</taxon>
        <taxon>Bacillati</taxon>
        <taxon>Actinomycetota</taxon>
        <taxon>Actinomycetes</taxon>
        <taxon>Micrococcales</taxon>
        <taxon>Micrococcaceae</taxon>
        <taxon>Glutamicibacter</taxon>
    </lineage>
</organism>
<name>A0ABQ2DEI8_9MICC</name>
<sequence length="264" mass="28900">MITSASEQLFPDHPAPDSAARRRFRALARSAPWLSTSLRLELNVPEHLAQSGLHGTLGLILRGREAIAISNHEDTVCYQRELFTAERGQDYVAATGSSWSLPASLTSPVYTEDHLIARRPQIDGYQDLLPLDFLASVLDPYELAGTEPASLDLAFEHPTYIHELAETRSSHGRAQLSAVLTAGHNYHPRSPVFALVPAGTQTLIVLDLDTGICVERRVLGSSEAPLGITVLAKNEYYIDSLFTSPTPTMTDVRAHIPWTVRAAP</sequence>
<dbReference type="RefSeq" id="WP_188684370.1">
    <property type="nucleotide sequence ID" value="NZ_BMKX01000002.1"/>
</dbReference>